<protein>
    <submittedName>
        <fullName evidence="1">TonB-dependent receptor</fullName>
    </submittedName>
</protein>
<comment type="caution">
    <text evidence="1">The sequence shown here is derived from an EMBL/GenBank/DDBJ whole genome shotgun (WGS) entry which is preliminary data.</text>
</comment>
<gene>
    <name evidence="1" type="ORF">E0702_16750</name>
</gene>
<feature type="non-terminal residue" evidence="1">
    <location>
        <position position="1"/>
    </location>
</feature>
<evidence type="ECO:0000313" key="2">
    <source>
        <dbReference type="Proteomes" id="UP000294823"/>
    </source>
</evidence>
<dbReference type="Proteomes" id="UP000294823">
    <property type="component" value="Unassembled WGS sequence"/>
</dbReference>
<organism evidence="1 2">
    <name type="scientific">Halomonas marinisediminis</name>
    <dbReference type="NCBI Taxonomy" id="2546095"/>
    <lineage>
        <taxon>Bacteria</taxon>
        <taxon>Pseudomonadati</taxon>
        <taxon>Pseudomonadota</taxon>
        <taxon>Gammaproteobacteria</taxon>
        <taxon>Oceanospirillales</taxon>
        <taxon>Halomonadaceae</taxon>
        <taxon>Halomonas</taxon>
    </lineage>
</organism>
<dbReference type="EMBL" id="SLTR01000293">
    <property type="protein sequence ID" value="TDA88159.1"/>
    <property type="molecule type" value="Genomic_DNA"/>
</dbReference>
<proteinExistence type="predicted"/>
<accession>A0ABY2D2H4</accession>
<keyword evidence="1" id="KW-0675">Receptor</keyword>
<feature type="non-terminal residue" evidence="1">
    <location>
        <position position="97"/>
    </location>
</feature>
<keyword evidence="2" id="KW-1185">Reference proteome</keyword>
<reference evidence="1 2" key="1">
    <citation type="submission" date="2019-03" db="EMBL/GenBank/DDBJ databases">
        <title>Halomonas marinisediminis sp. nov., a moderately halophilic bacterium isolated from the Bohai Gulf.</title>
        <authorList>
            <person name="Ji X."/>
        </authorList>
    </citation>
    <scope>NUCLEOTIDE SEQUENCE [LARGE SCALE GENOMIC DNA]</scope>
    <source>
        <strain evidence="1 2">204</strain>
    </source>
</reference>
<sequence>GILTSTTAQSYLGTTIPNLYGNIGLNLNYKQLTFFANANYQKGAYANSFDQQFRFLYGASDDIVPQAEVDANGTSNWLNFTNLFTEKTDFLKIRTIG</sequence>
<evidence type="ECO:0000313" key="1">
    <source>
        <dbReference type="EMBL" id="TDA88159.1"/>
    </source>
</evidence>
<name>A0ABY2D2H4_9GAMM</name>